<dbReference type="Proteomes" id="UP000008851">
    <property type="component" value="Chromosome"/>
</dbReference>
<accession>G7TM81</accession>
<sequence length="39" mass="3826">MDGDSSHLAIPETMGALSTGSASLARYDATSAAGSARAQ</sequence>
<dbReference type="AlphaFoldDB" id="G7TM81"/>
<gene>
    <name evidence="1" type="ORF">XOC_4365</name>
</gene>
<dbReference type="EMBL" id="CP003057">
    <property type="protein sequence ID" value="AEQ98435.1"/>
    <property type="molecule type" value="Genomic_DNA"/>
</dbReference>
<evidence type="ECO:0000313" key="1">
    <source>
        <dbReference type="EMBL" id="AEQ98435.1"/>
    </source>
</evidence>
<dbReference type="KEGG" id="xor:XOC_4365"/>
<protein>
    <submittedName>
        <fullName evidence="1">Uncharacterized protein</fullName>
    </submittedName>
</protein>
<reference evidence="1 2" key="1">
    <citation type="journal article" date="2011" name="J. Bacteriol.">
        <title>Two new complete genome sequences offer insight into host and tissue specificity of plant pathogenic Xanthomonas spp.</title>
        <authorList>
            <person name="Bogdanove A.J."/>
            <person name="Koebnik R."/>
            <person name="Lu H."/>
            <person name="Furutani A."/>
            <person name="Angiuoli S.V."/>
            <person name="Patil P.B."/>
            <person name="Van Sluys M.A."/>
            <person name="Ryan R.P."/>
            <person name="Meyer D.F."/>
            <person name="Han S.W."/>
            <person name="Aparna G."/>
            <person name="Rajaram M."/>
            <person name="Delcher A.L."/>
            <person name="Phillippy A.M."/>
            <person name="Puiu D."/>
            <person name="Schatz M.C."/>
            <person name="Shumway M."/>
            <person name="Sommer D.D."/>
            <person name="Trapnell C."/>
            <person name="Benahmed F."/>
            <person name="Dimitrov G."/>
            <person name="Madupu R."/>
            <person name="Radune D."/>
            <person name="Sullivan S."/>
            <person name="Jha G."/>
            <person name="Ishihara H."/>
            <person name="Lee S.W."/>
            <person name="Pandey A."/>
            <person name="Sharma V."/>
            <person name="Sriariyanun M."/>
            <person name="Szurek B."/>
            <person name="Vera-Cruz C.M."/>
            <person name="Dorman K.S."/>
            <person name="Ronald P.C."/>
            <person name="Verdier V."/>
            <person name="Dow J.M."/>
            <person name="Sonti R.V."/>
            <person name="Tsuge S."/>
            <person name="Brendel V.P."/>
            <person name="Rabinowicz P.D."/>
            <person name="Leach J.E."/>
            <person name="White F.F."/>
            <person name="Salzberg S.L."/>
        </authorList>
    </citation>
    <scope>NUCLEOTIDE SEQUENCE [LARGE SCALE GENOMIC DNA]</scope>
    <source>
        <strain evidence="1 2">BLS256</strain>
    </source>
</reference>
<proteinExistence type="predicted"/>
<dbReference type="HOGENOM" id="CLU_3319333_0_0_6"/>
<name>G7TM81_XANOB</name>
<organism evidence="1 2">
    <name type="scientific">Xanthomonas oryzae pv. oryzicola (strain BLS256)</name>
    <dbReference type="NCBI Taxonomy" id="383407"/>
    <lineage>
        <taxon>Bacteria</taxon>
        <taxon>Pseudomonadati</taxon>
        <taxon>Pseudomonadota</taxon>
        <taxon>Gammaproteobacteria</taxon>
        <taxon>Lysobacterales</taxon>
        <taxon>Lysobacteraceae</taxon>
        <taxon>Xanthomonas</taxon>
    </lineage>
</organism>
<evidence type="ECO:0000313" key="2">
    <source>
        <dbReference type="Proteomes" id="UP000008851"/>
    </source>
</evidence>